<evidence type="ECO:0000313" key="3">
    <source>
        <dbReference type="Proteomes" id="UP000198504"/>
    </source>
</evidence>
<dbReference type="GO" id="GO:0005886">
    <property type="term" value="C:plasma membrane"/>
    <property type="evidence" value="ECO:0007669"/>
    <property type="project" value="UniProtKB-SubCell"/>
</dbReference>
<dbReference type="AlphaFoldDB" id="A0A1H9A7K5"/>
<keyword evidence="3" id="KW-1185">Reference proteome</keyword>
<dbReference type="Proteomes" id="UP000198504">
    <property type="component" value="Unassembled WGS sequence"/>
</dbReference>
<proteinExistence type="predicted"/>
<reference evidence="3" key="1">
    <citation type="submission" date="2016-10" db="EMBL/GenBank/DDBJ databases">
        <authorList>
            <person name="Varghese N."/>
            <person name="Submissions S."/>
        </authorList>
    </citation>
    <scope>NUCLEOTIDE SEQUENCE [LARGE SCALE GENOMIC DNA]</scope>
    <source>
        <strain evidence="3">CGMCC 4.6856</strain>
    </source>
</reference>
<dbReference type="Pfam" id="PF12911">
    <property type="entry name" value="OppC_N"/>
    <property type="match status" value="1"/>
</dbReference>
<organism evidence="2 3">
    <name type="scientific">Microlunatus flavus</name>
    <dbReference type="NCBI Taxonomy" id="1036181"/>
    <lineage>
        <taxon>Bacteria</taxon>
        <taxon>Bacillati</taxon>
        <taxon>Actinomycetota</taxon>
        <taxon>Actinomycetes</taxon>
        <taxon>Propionibacteriales</taxon>
        <taxon>Propionibacteriaceae</taxon>
        <taxon>Microlunatus</taxon>
    </lineage>
</organism>
<protein>
    <submittedName>
        <fullName evidence="2">Peptide/nickel transport system permease protein</fullName>
    </submittedName>
</protein>
<dbReference type="RefSeq" id="WP_198409894.1">
    <property type="nucleotide sequence ID" value="NZ_FOFA01000001.1"/>
</dbReference>
<dbReference type="EMBL" id="FOFA01000001">
    <property type="protein sequence ID" value="SEP72726.1"/>
    <property type="molecule type" value="Genomic_DNA"/>
</dbReference>
<dbReference type="STRING" id="1036181.SAMN05421756_101506"/>
<evidence type="ECO:0000313" key="2">
    <source>
        <dbReference type="EMBL" id="SEP72726.1"/>
    </source>
</evidence>
<gene>
    <name evidence="2" type="ORF">SAMN05421756_101506</name>
</gene>
<dbReference type="InterPro" id="IPR025966">
    <property type="entry name" value="OppC_N"/>
</dbReference>
<evidence type="ECO:0000259" key="1">
    <source>
        <dbReference type="Pfam" id="PF12911"/>
    </source>
</evidence>
<sequence length="111" mass="11585">MSEILGDLPAPDEVAAGARRSVLPRLLRDPQAIISGSVLLVVFALGALSPLIAPADPNGADLNLINAPFGTPGRLLGGDESGRDIVSRLLYSIRTSGISRSSAPAWRWRSG</sequence>
<accession>A0A1H9A7K5</accession>
<name>A0A1H9A7K5_9ACTN</name>
<feature type="domain" description="Oligopeptide transport permease C-like N-terminal" evidence="1">
    <location>
        <begin position="22"/>
        <end position="68"/>
    </location>
</feature>